<comment type="subunit">
    <text evidence="2">Interacts with COX5B; this interaction may contribute to localize PYROXD2 to the inner face of the inner mitochondrial membrane.</text>
</comment>
<comment type="function">
    <text evidence="1">Probable oxidoreductase that may play a role as regulator of mitochondrial function.</text>
</comment>
<dbReference type="Pfam" id="PF01593">
    <property type="entry name" value="Amino_oxidase"/>
    <property type="match status" value="1"/>
</dbReference>
<protein>
    <recommendedName>
        <fullName evidence="3">Pyridine nucleotide-disulfide oxidoreductase domain-containing protein 2</fullName>
    </recommendedName>
</protein>
<keyword evidence="6" id="KW-1185">Reference proteome</keyword>
<dbReference type="PANTHER" id="PTHR10668:SF105">
    <property type="entry name" value="DEHYDROGENASE-RELATED"/>
    <property type="match status" value="1"/>
</dbReference>
<organism evidence="5 6">
    <name type="scientific">Planotetraspora phitsanulokensis</name>
    <dbReference type="NCBI Taxonomy" id="575192"/>
    <lineage>
        <taxon>Bacteria</taxon>
        <taxon>Bacillati</taxon>
        <taxon>Actinomycetota</taxon>
        <taxon>Actinomycetes</taxon>
        <taxon>Streptosporangiales</taxon>
        <taxon>Streptosporangiaceae</taxon>
        <taxon>Planotetraspora</taxon>
    </lineage>
</organism>
<dbReference type="PANTHER" id="PTHR10668">
    <property type="entry name" value="PHYTOENE DEHYDROGENASE"/>
    <property type="match status" value="1"/>
</dbReference>
<sequence length="531" mass="55176">MSGFSLKVASSPRRACDVVFVGAGHNALVAAAYLARAGRSVALLERGAVPGGYVRTEELTLPGFLHDTFSAVHPFLANGPVFAELGDELSEFGLRYVQGEVSTGASLPDGRGAVVPTDPQDLAVELARLGEDEAWTELLADLAPHLETLLPLFGMDPATPEATALLDKLYDQGAPSALPFHKLVAGTAFGLIAGRFRSEEMRSTFVPWPLHLGVGPQDAGGAVWMSAMIAVLTAGNPAPEGGSGRLVSALTALVERHGGTVVTGTEVDEILVGEGRAIGVRTTDGAVYTARQAVVATTSADRLYGRLLRDTPGIPAGLRGQAARTPDRRGCFQINLALSGKPRFCDPRLDLGGAVNLGRGVAELVTSVRQAEDGLLPAYPSISWHEPSAVDPGRAPAGSAVVRLQILDAPSRPMGDAAHDVAAEGGWTHEVAERFADRVIAEAALHVAGLEDMILARHVLTPADIAAANPDAGHKALSQGFFRRHEAAHRGGYGTAVPGLYLIGSATWPGPGVNGASGRAVARALLSGPRL</sequence>
<evidence type="ECO:0000313" key="5">
    <source>
        <dbReference type="EMBL" id="GII42395.1"/>
    </source>
</evidence>
<evidence type="ECO:0000256" key="3">
    <source>
        <dbReference type="ARBA" id="ARBA00040298"/>
    </source>
</evidence>
<gene>
    <name evidence="5" type="ORF">Pph01_73980</name>
</gene>
<proteinExistence type="predicted"/>
<dbReference type="Gene3D" id="3.50.50.60">
    <property type="entry name" value="FAD/NAD(P)-binding domain"/>
    <property type="match status" value="2"/>
</dbReference>
<dbReference type="EMBL" id="BOOP01000043">
    <property type="protein sequence ID" value="GII42395.1"/>
    <property type="molecule type" value="Genomic_DNA"/>
</dbReference>
<feature type="domain" description="Amine oxidase" evidence="4">
    <location>
        <begin position="28"/>
        <end position="338"/>
    </location>
</feature>
<dbReference type="RefSeq" id="WP_204077821.1">
    <property type="nucleotide sequence ID" value="NZ_BOOP01000043.1"/>
</dbReference>
<evidence type="ECO:0000259" key="4">
    <source>
        <dbReference type="Pfam" id="PF01593"/>
    </source>
</evidence>
<name>A0A8J3XIQ7_9ACTN</name>
<evidence type="ECO:0000313" key="6">
    <source>
        <dbReference type="Proteomes" id="UP000622547"/>
    </source>
</evidence>
<evidence type="ECO:0000256" key="2">
    <source>
        <dbReference type="ARBA" id="ARBA00038825"/>
    </source>
</evidence>
<dbReference type="GO" id="GO:0016491">
    <property type="term" value="F:oxidoreductase activity"/>
    <property type="evidence" value="ECO:0007669"/>
    <property type="project" value="InterPro"/>
</dbReference>
<dbReference type="InterPro" id="IPR002937">
    <property type="entry name" value="Amino_oxidase"/>
</dbReference>
<reference evidence="5 6" key="1">
    <citation type="submission" date="2021-01" db="EMBL/GenBank/DDBJ databases">
        <title>Whole genome shotgun sequence of Planotetraspora phitsanulokensis NBRC 104273.</title>
        <authorList>
            <person name="Komaki H."/>
            <person name="Tamura T."/>
        </authorList>
    </citation>
    <scope>NUCLEOTIDE SEQUENCE [LARGE SCALE GENOMIC DNA]</scope>
    <source>
        <strain evidence="5 6">NBRC 104273</strain>
    </source>
</reference>
<dbReference type="Proteomes" id="UP000622547">
    <property type="component" value="Unassembled WGS sequence"/>
</dbReference>
<dbReference type="SUPFAM" id="SSF51905">
    <property type="entry name" value="FAD/NAD(P)-binding domain"/>
    <property type="match status" value="1"/>
</dbReference>
<evidence type="ECO:0000256" key="1">
    <source>
        <dbReference type="ARBA" id="ARBA00037217"/>
    </source>
</evidence>
<dbReference type="InterPro" id="IPR036188">
    <property type="entry name" value="FAD/NAD-bd_sf"/>
</dbReference>
<comment type="caution">
    <text evidence="5">The sequence shown here is derived from an EMBL/GenBank/DDBJ whole genome shotgun (WGS) entry which is preliminary data.</text>
</comment>
<dbReference type="AlphaFoldDB" id="A0A8J3XIQ7"/>
<accession>A0A8J3XIQ7</accession>